<sequence>MPISLNTLGAALRNQIRETVLGGDAKVPANSRAFLSWLQPACVFSPEDFEFAEKGLNSAKTAEDVNRLNNQAWNFAMLFDFRPSATQAYERGTQEEILLHGEQIRLSDVYDQILRMSKVTKVNLSEAVEKKLAAARAELITMQTYTDFSTDQEVELPVPSDMKKKYDFYAQKYDAAVMAYNAKRNAAETATGTEGLAAAKDFEKNGQIYLNGVQRALDAWEANGFRNRVDSINAYINQTTQRSMLLWKRQMQQLFAAAQLTNVATGLPFHFTTAIPGGFAKAPGWTTLKITHNTCERLSETSGTDWSAGANINWGVVHIGGGAQGSETVTEGSLELDDFSLSYEITQVIIARPWLSMAFLTSKGWTLEPGSGGWGMDMPSDGARPPHGSLVGYPTSALFVRNVKIRSKKFADAYRDATSTIGGGGAIGCGIFMLGGSATHSTSRNSYTSKLQDEELTMPGIQCIAVVNHLFDKMPQPDPQLKSEDFE</sequence>
<gene>
    <name evidence="1" type="ORF">GCM10020367_69800</name>
</gene>
<dbReference type="RefSeq" id="WP_345045402.1">
    <property type="nucleotide sequence ID" value="NZ_BAAAYL010000002.1"/>
</dbReference>
<accession>A0ABP6SMY3</accession>
<dbReference type="EMBL" id="BAAAYL010000002">
    <property type="protein sequence ID" value="GAA3380852.1"/>
    <property type="molecule type" value="Genomic_DNA"/>
</dbReference>
<keyword evidence="2" id="KW-1185">Reference proteome</keyword>
<protein>
    <submittedName>
        <fullName evidence="1">Uncharacterized protein</fullName>
    </submittedName>
</protein>
<evidence type="ECO:0000313" key="2">
    <source>
        <dbReference type="Proteomes" id="UP001499990"/>
    </source>
</evidence>
<comment type="caution">
    <text evidence="1">The sequence shown here is derived from an EMBL/GenBank/DDBJ whole genome shotgun (WGS) entry which is preliminary data.</text>
</comment>
<proteinExistence type="predicted"/>
<reference evidence="2" key="1">
    <citation type="journal article" date="2019" name="Int. J. Syst. Evol. Microbiol.">
        <title>The Global Catalogue of Microorganisms (GCM) 10K type strain sequencing project: providing services to taxonomists for standard genome sequencing and annotation.</title>
        <authorList>
            <consortium name="The Broad Institute Genomics Platform"/>
            <consortium name="The Broad Institute Genome Sequencing Center for Infectious Disease"/>
            <person name="Wu L."/>
            <person name="Ma J."/>
        </authorList>
    </citation>
    <scope>NUCLEOTIDE SEQUENCE [LARGE SCALE GENOMIC DNA]</scope>
    <source>
        <strain evidence="2">JCM 9651</strain>
    </source>
</reference>
<organism evidence="1 2">
    <name type="scientific">Streptomyces sannanensis</name>
    <dbReference type="NCBI Taxonomy" id="285536"/>
    <lineage>
        <taxon>Bacteria</taxon>
        <taxon>Bacillati</taxon>
        <taxon>Actinomycetota</taxon>
        <taxon>Actinomycetes</taxon>
        <taxon>Kitasatosporales</taxon>
        <taxon>Streptomycetaceae</taxon>
        <taxon>Streptomyces</taxon>
    </lineage>
</organism>
<name>A0ABP6SMY3_9ACTN</name>
<evidence type="ECO:0000313" key="1">
    <source>
        <dbReference type="EMBL" id="GAA3380852.1"/>
    </source>
</evidence>
<dbReference type="Proteomes" id="UP001499990">
    <property type="component" value="Unassembled WGS sequence"/>
</dbReference>